<evidence type="ECO:0000256" key="11">
    <source>
        <dbReference type="PROSITE-ProRule" id="PRU00192"/>
    </source>
</evidence>
<dbReference type="GO" id="GO:0005886">
    <property type="term" value="C:plasma membrane"/>
    <property type="evidence" value="ECO:0007669"/>
    <property type="project" value="UniProtKB-SubCell"/>
</dbReference>
<dbReference type="OrthoDB" id="5971719at2759"/>
<keyword evidence="9" id="KW-0009">Actin-binding</keyword>
<keyword evidence="10" id="KW-0963">Cytoplasm</keyword>
<dbReference type="GO" id="GO:0030674">
    <property type="term" value="F:protein-macromolecule adaptor activity"/>
    <property type="evidence" value="ECO:0007669"/>
    <property type="project" value="InterPro"/>
</dbReference>
<name>A0A166VNZ9_9AGAM</name>
<evidence type="ECO:0000256" key="4">
    <source>
        <dbReference type="ARBA" id="ARBA00007948"/>
    </source>
</evidence>
<evidence type="ECO:0000256" key="7">
    <source>
        <dbReference type="ARBA" id="ARBA00022583"/>
    </source>
</evidence>
<feature type="compositionally biased region" description="Pro residues" evidence="12">
    <location>
        <begin position="1078"/>
        <end position="1087"/>
    </location>
</feature>
<dbReference type="InterPro" id="IPR001452">
    <property type="entry name" value="SH3_domain"/>
</dbReference>
<dbReference type="Pfam" id="PF00018">
    <property type="entry name" value="SH3_1"/>
    <property type="match status" value="3"/>
</dbReference>
<dbReference type="AlphaFoldDB" id="A0A166VNZ9"/>
<evidence type="ECO:0000256" key="1">
    <source>
        <dbReference type="ARBA" id="ARBA00004125"/>
    </source>
</evidence>
<evidence type="ECO:0000313" key="14">
    <source>
        <dbReference type="EMBL" id="KZP32924.1"/>
    </source>
</evidence>
<accession>A0A166VNZ9</accession>
<keyword evidence="8" id="KW-0967">Endosome</keyword>
<evidence type="ECO:0000256" key="8">
    <source>
        <dbReference type="ARBA" id="ARBA00022753"/>
    </source>
</evidence>
<dbReference type="CDD" id="cd00174">
    <property type="entry name" value="SH3"/>
    <property type="match status" value="1"/>
</dbReference>
<feature type="compositionally biased region" description="Basic and acidic residues" evidence="12">
    <location>
        <begin position="427"/>
        <end position="458"/>
    </location>
</feature>
<dbReference type="GO" id="GO:0030479">
    <property type="term" value="C:actin cortical patch"/>
    <property type="evidence" value="ECO:0007669"/>
    <property type="project" value="UniProtKB-SubCell"/>
</dbReference>
<feature type="region of interest" description="Disordered" evidence="12">
    <location>
        <begin position="406"/>
        <end position="539"/>
    </location>
</feature>
<evidence type="ECO:0000256" key="10">
    <source>
        <dbReference type="ARBA" id="ARBA00023212"/>
    </source>
</evidence>
<gene>
    <name evidence="14" type="ORF">FIBSPDRAFT_916268</name>
</gene>
<dbReference type="InterPro" id="IPR056996">
    <property type="entry name" value="PH_SLA1"/>
</dbReference>
<dbReference type="InterPro" id="IPR013761">
    <property type="entry name" value="SAM/pointed_sf"/>
</dbReference>
<dbReference type="STRING" id="436010.A0A166VNZ9"/>
<evidence type="ECO:0000256" key="2">
    <source>
        <dbReference type="ARBA" id="ARBA00004134"/>
    </source>
</evidence>
<dbReference type="GO" id="GO:0003779">
    <property type="term" value="F:actin binding"/>
    <property type="evidence" value="ECO:0007669"/>
    <property type="project" value="UniProtKB-KW"/>
</dbReference>
<dbReference type="PROSITE" id="PS50002">
    <property type="entry name" value="SH3"/>
    <property type="match status" value="2"/>
</dbReference>
<dbReference type="Pfam" id="PF24081">
    <property type="entry name" value="PH_SLA1"/>
    <property type="match status" value="1"/>
</dbReference>
<dbReference type="PANTHER" id="PTHR15735:SF12">
    <property type="entry name" value="CDC42-INTERACTING PROTEIN 4, ISOFORM B"/>
    <property type="match status" value="1"/>
</dbReference>
<evidence type="ECO:0000256" key="5">
    <source>
        <dbReference type="ARBA" id="ARBA00020357"/>
    </source>
</evidence>
<dbReference type="SUPFAM" id="SSF50044">
    <property type="entry name" value="SH3-domain"/>
    <property type="match status" value="3"/>
</dbReference>
<feature type="compositionally biased region" description="Low complexity" evidence="12">
    <location>
        <begin position="852"/>
        <end position="862"/>
    </location>
</feature>
<feature type="compositionally biased region" description="Polar residues" evidence="12">
    <location>
        <begin position="924"/>
        <end position="942"/>
    </location>
</feature>
<dbReference type="Pfam" id="PF03983">
    <property type="entry name" value="SHD1"/>
    <property type="match status" value="1"/>
</dbReference>
<dbReference type="Gene3D" id="2.30.30.700">
    <property type="entry name" value="SLA1 homology domain 1"/>
    <property type="match status" value="1"/>
</dbReference>
<keyword evidence="10" id="KW-0206">Cytoskeleton</keyword>
<feature type="compositionally biased region" description="Basic and acidic residues" evidence="12">
    <location>
        <begin position="466"/>
        <end position="506"/>
    </location>
</feature>
<comment type="subcellular location">
    <subcellularLocation>
        <location evidence="3">Cell membrane</location>
        <topology evidence="3">Peripheral membrane protein</topology>
        <orientation evidence="3">Cytoplasmic side</orientation>
    </subcellularLocation>
    <subcellularLocation>
        <location evidence="2">Cytoplasm</location>
        <location evidence="2">Cytoskeleton</location>
        <location evidence="2">Actin patch</location>
    </subcellularLocation>
    <subcellularLocation>
        <location evidence="1">Endosome membrane</location>
        <topology evidence="1">Peripheral membrane protein</topology>
        <orientation evidence="1">Cytoplasmic side</orientation>
    </subcellularLocation>
</comment>
<feature type="domain" description="SH3" evidence="13">
    <location>
        <begin position="351"/>
        <end position="411"/>
    </location>
</feature>
<dbReference type="PANTHER" id="PTHR15735">
    <property type="entry name" value="FCH AND DOUBLE SH3 DOMAINS PROTEIN"/>
    <property type="match status" value="1"/>
</dbReference>
<feature type="compositionally biased region" description="Basic and acidic residues" evidence="12">
    <location>
        <begin position="708"/>
        <end position="725"/>
    </location>
</feature>
<feature type="compositionally biased region" description="Polar residues" evidence="12">
    <location>
        <begin position="1128"/>
        <end position="1142"/>
    </location>
</feature>
<feature type="compositionally biased region" description="Basic and acidic residues" evidence="12">
    <location>
        <begin position="517"/>
        <end position="539"/>
    </location>
</feature>
<feature type="region of interest" description="Disordered" evidence="12">
    <location>
        <begin position="577"/>
        <end position="629"/>
    </location>
</feature>
<dbReference type="CDD" id="cd11773">
    <property type="entry name" value="SH3_Sla1p_1"/>
    <property type="match status" value="1"/>
</dbReference>
<feature type="compositionally biased region" description="Pro residues" evidence="12">
    <location>
        <begin position="838"/>
        <end position="851"/>
    </location>
</feature>
<evidence type="ECO:0000256" key="12">
    <source>
        <dbReference type="SAM" id="MobiDB-lite"/>
    </source>
</evidence>
<feature type="region of interest" description="Disordered" evidence="12">
    <location>
        <begin position="895"/>
        <end position="946"/>
    </location>
</feature>
<dbReference type="Proteomes" id="UP000076532">
    <property type="component" value="Unassembled WGS sequence"/>
</dbReference>
<evidence type="ECO:0000259" key="13">
    <source>
        <dbReference type="PROSITE" id="PS50002"/>
    </source>
</evidence>
<dbReference type="GO" id="GO:0006897">
    <property type="term" value="P:endocytosis"/>
    <property type="evidence" value="ECO:0007669"/>
    <property type="project" value="UniProtKB-KW"/>
</dbReference>
<feature type="region of interest" description="Disordered" evidence="12">
    <location>
        <begin position="691"/>
        <end position="870"/>
    </location>
</feature>
<feature type="compositionally biased region" description="Polar residues" evidence="12">
    <location>
        <begin position="755"/>
        <end position="799"/>
    </location>
</feature>
<dbReference type="InterPro" id="IPR036028">
    <property type="entry name" value="SH3-like_dom_sf"/>
</dbReference>
<evidence type="ECO:0000256" key="3">
    <source>
        <dbReference type="ARBA" id="ARBA00004413"/>
    </source>
</evidence>
<dbReference type="InterPro" id="IPR035800">
    <property type="entry name" value="Sla1_SH3_1"/>
</dbReference>
<feature type="domain" description="SH3" evidence="13">
    <location>
        <begin position="7"/>
        <end position="73"/>
    </location>
</feature>
<dbReference type="Gene3D" id="2.30.30.40">
    <property type="entry name" value="SH3 Domains"/>
    <property type="match status" value="3"/>
</dbReference>
<evidence type="ECO:0000256" key="6">
    <source>
        <dbReference type="ARBA" id="ARBA00022443"/>
    </source>
</evidence>
<feature type="region of interest" description="Disordered" evidence="12">
    <location>
        <begin position="1044"/>
        <end position="1150"/>
    </location>
</feature>
<feature type="compositionally biased region" description="Basic and acidic residues" evidence="12">
    <location>
        <begin position="577"/>
        <end position="587"/>
    </location>
</feature>
<feature type="region of interest" description="Disordered" evidence="12">
    <location>
        <begin position="262"/>
        <end position="370"/>
    </location>
</feature>
<proteinExistence type="inferred from homology"/>
<dbReference type="InterPro" id="IPR007131">
    <property type="entry name" value="SHD1"/>
</dbReference>
<dbReference type="GO" id="GO:0043130">
    <property type="term" value="F:ubiquitin binding"/>
    <property type="evidence" value="ECO:0007669"/>
    <property type="project" value="InterPro"/>
</dbReference>
<evidence type="ECO:0000256" key="9">
    <source>
        <dbReference type="ARBA" id="ARBA00023203"/>
    </source>
</evidence>
<keyword evidence="15" id="KW-1185">Reference proteome</keyword>
<sequence>MSEEPEEYLAVLKASYDYDPQSDEEIAIKEDQLLFLLQRVDEDWWKVKIKGESQEEETGSGLVPAAYVEQAPHTSTVKALYDYEANAPGELTIKEDSVLLVFGQEDAWLLVQADGGNAGFVPENYTEAAEGDGAAPAAAASQIIIPPSPTRPVSTYVDPAARVAGQRATADDIKTWPVSEVDKKGKKKKGTLGIGNGAIFFASDSDKTPVQKWQVLDIQDTSIEKSKHVHIEVGGAMATSLHFNAGSKDTAEAIITKLEASKAYSGQPRPSVSSEFDASPPRAITPKSKNGASVHFDPTSPTVIPRSRSPSIASYAEADGEPQEEEVEVEEEEEEPAEEAAPAPEDDVSAEDGDIAEALYDFDAAGEDELSVKEGEQLMILERDGDEWWKCRNAQGAEGVVPASYLESKSTGSAPAAAPVNDGARQAQEETEREEQRKLKEQAQAEKEKKRRDDDNRARAAAASAEADKKRREREKQKEAAEADAQRRRDAKQAEQSSRSEQERRSSTSQSNGDASSTRRSEESKRAPPPEKTRMWRDRTGQFRVEAAFLGFNGGKLRLHKVNGVVIEVPSERMSPEDMQYVEERMNKKSRKSAPPRKVSDEDDIPLGEHRKSLQAESQPRKAPPPKKGPTIDWFEFFLNAGCDVDDCTRYATSFERDKIDEAILPDITDATMRSLGLREGDIIRVTKAIALRNPKKPDPSPSPQEQLLRDEALAKQMQEEERTGKARQSSSPAPNLFAGPDGVLKPARRGRPQPSKSGPASNVDISRINSASDNIQRTSSPMAMSPASVQTPARTGSVSAPAPVVNGFDDDAWTPRPGSVKPTPTPPVTQPQASTPAPAPTPPAAPPAPALPAAQPVQPAQHHLAKTTESDIFDQLARLSSLRAQSPAVVVPLPASPPVSSPSPASYRAGLGMGPSPIPIGQHVQNQQSGLLSQNTSQQNGARGPYAPVPANQGLLQPLIPTTTGFNNFVPTRNNFQSQPAQFQPQTQPSFIPSQITGYPNNPQPMMSQPTGFPSMGPMAAQPTGMFGGSPGGYGGGQSYQNNGGFGGVQTNPTGFNPGFGQSPFGNHAQSPFGNPSSPPPVPPMPSNNTAPANIFAQMKSGTFAAGNDNGPQSQDKYDALRPNLALQPQATGWGNPSNGFQGAYPAYR</sequence>
<reference evidence="14 15" key="1">
    <citation type="journal article" date="2016" name="Mol. Biol. Evol.">
        <title>Comparative Genomics of Early-Diverging Mushroom-Forming Fungi Provides Insights into the Origins of Lignocellulose Decay Capabilities.</title>
        <authorList>
            <person name="Nagy L.G."/>
            <person name="Riley R."/>
            <person name="Tritt A."/>
            <person name="Adam C."/>
            <person name="Daum C."/>
            <person name="Floudas D."/>
            <person name="Sun H."/>
            <person name="Yadav J.S."/>
            <person name="Pangilinan J."/>
            <person name="Larsson K.H."/>
            <person name="Matsuura K."/>
            <person name="Barry K."/>
            <person name="Labutti K."/>
            <person name="Kuo R."/>
            <person name="Ohm R.A."/>
            <person name="Bhattacharya S.S."/>
            <person name="Shirouzu T."/>
            <person name="Yoshinaga Y."/>
            <person name="Martin F.M."/>
            <person name="Grigoriev I.V."/>
            <person name="Hibbett D.S."/>
        </authorList>
    </citation>
    <scope>NUCLEOTIDE SEQUENCE [LARGE SCALE GENOMIC DNA]</scope>
    <source>
        <strain evidence="14 15">CBS 109695</strain>
    </source>
</reference>
<dbReference type="Gene3D" id="1.10.150.50">
    <property type="entry name" value="Transcription Factor, Ets-1"/>
    <property type="match status" value="1"/>
</dbReference>
<organism evidence="14 15">
    <name type="scientific">Athelia psychrophila</name>
    <dbReference type="NCBI Taxonomy" id="1759441"/>
    <lineage>
        <taxon>Eukaryota</taxon>
        <taxon>Fungi</taxon>
        <taxon>Dikarya</taxon>
        <taxon>Basidiomycota</taxon>
        <taxon>Agaricomycotina</taxon>
        <taxon>Agaricomycetes</taxon>
        <taxon>Agaricomycetidae</taxon>
        <taxon>Atheliales</taxon>
        <taxon>Atheliaceae</taxon>
        <taxon>Athelia</taxon>
    </lineage>
</organism>
<dbReference type="SMART" id="SM00326">
    <property type="entry name" value="SH3"/>
    <property type="match status" value="3"/>
</dbReference>
<feature type="compositionally biased region" description="Acidic residues" evidence="12">
    <location>
        <begin position="318"/>
        <end position="355"/>
    </location>
</feature>
<keyword evidence="7" id="KW-0254">Endocytosis</keyword>
<dbReference type="EMBL" id="KV417484">
    <property type="protein sequence ID" value="KZP32924.1"/>
    <property type="molecule type" value="Genomic_DNA"/>
</dbReference>
<dbReference type="GO" id="GO:0010008">
    <property type="term" value="C:endosome membrane"/>
    <property type="evidence" value="ECO:0007669"/>
    <property type="project" value="UniProtKB-SubCell"/>
</dbReference>
<keyword evidence="6 11" id="KW-0728">SH3 domain</keyword>
<evidence type="ECO:0000313" key="15">
    <source>
        <dbReference type="Proteomes" id="UP000076532"/>
    </source>
</evidence>
<dbReference type="GO" id="GO:0042802">
    <property type="term" value="F:identical protein binding"/>
    <property type="evidence" value="ECO:0007669"/>
    <property type="project" value="InterPro"/>
</dbReference>
<protein>
    <recommendedName>
        <fullName evidence="5">Actin cytoskeleton-regulatory complex protein SLA1</fullName>
    </recommendedName>
</protein>
<comment type="similarity">
    <text evidence="4">Belongs to the SLA1 family.</text>
</comment>